<feature type="signal peptide" evidence="3">
    <location>
        <begin position="1"/>
        <end position="17"/>
    </location>
</feature>
<dbReference type="SUPFAM" id="SSF53474">
    <property type="entry name" value="alpha/beta-Hydrolases"/>
    <property type="match status" value="1"/>
</dbReference>
<evidence type="ECO:0000313" key="6">
    <source>
        <dbReference type="Proteomes" id="UP000324767"/>
    </source>
</evidence>
<dbReference type="Proteomes" id="UP000324767">
    <property type="component" value="Unassembled WGS sequence"/>
</dbReference>
<dbReference type="AlphaFoldDB" id="A0A5M8PFT1"/>
<evidence type="ECO:0000256" key="1">
    <source>
        <dbReference type="ARBA" id="ARBA00005964"/>
    </source>
</evidence>
<name>A0A5M8PFT1_9LECA</name>
<gene>
    <name evidence="5" type="ORF">FRX48_07846</name>
</gene>
<accession>A0A5M8PFT1</accession>
<dbReference type="EC" id="3.1.1.-" evidence="3"/>
<evidence type="ECO:0000256" key="3">
    <source>
        <dbReference type="RuleBase" id="RU361235"/>
    </source>
</evidence>
<dbReference type="InterPro" id="IPR029058">
    <property type="entry name" value="AB_hydrolase_fold"/>
</dbReference>
<reference evidence="5 6" key="1">
    <citation type="submission" date="2019-09" db="EMBL/GenBank/DDBJ databases">
        <title>The hologenome of the rock-dwelling lichen Lasallia pustulata.</title>
        <authorList>
            <person name="Greshake Tzovaras B."/>
            <person name="Segers F."/>
            <person name="Bicker A."/>
            <person name="Dal Grande F."/>
            <person name="Otte J."/>
            <person name="Hankeln T."/>
            <person name="Schmitt I."/>
            <person name="Ebersberger I."/>
        </authorList>
    </citation>
    <scope>NUCLEOTIDE SEQUENCE [LARGE SCALE GENOMIC DNA]</scope>
    <source>
        <strain evidence="5">A1-1</strain>
    </source>
</reference>
<dbReference type="InterPro" id="IPR050309">
    <property type="entry name" value="Type-B_Carboxylest/Lipase"/>
</dbReference>
<dbReference type="EMBL" id="VXIT01000014">
    <property type="protein sequence ID" value="KAA6408105.1"/>
    <property type="molecule type" value="Genomic_DNA"/>
</dbReference>
<dbReference type="InterPro" id="IPR002018">
    <property type="entry name" value="CarbesteraseB"/>
</dbReference>
<dbReference type="PROSITE" id="PS00122">
    <property type="entry name" value="CARBOXYLESTERASE_B_1"/>
    <property type="match status" value="1"/>
</dbReference>
<evidence type="ECO:0000313" key="5">
    <source>
        <dbReference type="EMBL" id="KAA6408105.1"/>
    </source>
</evidence>
<protein>
    <recommendedName>
        <fullName evidence="3">Carboxylic ester hydrolase</fullName>
        <ecNumber evidence="3">3.1.1.-</ecNumber>
    </recommendedName>
</protein>
<dbReference type="GO" id="GO:0016787">
    <property type="term" value="F:hydrolase activity"/>
    <property type="evidence" value="ECO:0007669"/>
    <property type="project" value="UniProtKB-KW"/>
</dbReference>
<feature type="domain" description="Carboxylesterase type B" evidence="4">
    <location>
        <begin position="22"/>
        <end position="508"/>
    </location>
</feature>
<comment type="caution">
    <text evidence="5">The sequence shown here is derived from an EMBL/GenBank/DDBJ whole genome shotgun (WGS) entry which is preliminary data.</text>
</comment>
<dbReference type="PANTHER" id="PTHR11559">
    <property type="entry name" value="CARBOXYLESTERASE"/>
    <property type="match status" value="1"/>
</dbReference>
<keyword evidence="2 3" id="KW-0378">Hydrolase</keyword>
<sequence>MLALLIALLTIFPRARAVKTLVELDYAKYQGVELSSGINQWLGIRYAAPPVGDLRFANPKDPQKEDTIQAADEPGNACLATAGGPPGKGTSEDCLFLEVQAPTKSTTKSRLPVFVFFQGGGFNIGATANVNATSLIQASGMNMVFVSLSYRVGPYGFLASSELVKEGSINNGLLDQRKALQWVQKYISQFGGDPKHVVIGGASAGAASVTLHLSAYGGRDDGLFHASAAESQSFAAIRNITESQYQYDDLVKRTGCAQEKDTLACLRGLNSTFLQEMNTRDPFPGASGASLFPYSPVLDHDFIIDATYTLFDRGNFVKVPAIYGDDTDEGTVFAPRSLETSDESNAFLKDQFPLLTAAQLSKIDSLYPKGPQYAGANAYWSQASLAYGEMRYTCPGIFISSAYDRAGVKSIWNYRYDVTEEVLTAAGYGTTHTAEQQALFFSSGSRPSYQKGQSNANIVPVLQRYWASFIRSYDPNKHRYKGAPVWQEWTQKGMDRLLFEVNATTMETVPGPQQERCAYLSGIGPSIRQ</sequence>
<organism evidence="5 6">
    <name type="scientific">Lasallia pustulata</name>
    <dbReference type="NCBI Taxonomy" id="136370"/>
    <lineage>
        <taxon>Eukaryota</taxon>
        <taxon>Fungi</taxon>
        <taxon>Dikarya</taxon>
        <taxon>Ascomycota</taxon>
        <taxon>Pezizomycotina</taxon>
        <taxon>Lecanoromycetes</taxon>
        <taxon>OSLEUM clade</taxon>
        <taxon>Umbilicariomycetidae</taxon>
        <taxon>Umbilicariales</taxon>
        <taxon>Umbilicariaceae</taxon>
        <taxon>Lasallia</taxon>
    </lineage>
</organism>
<evidence type="ECO:0000259" key="4">
    <source>
        <dbReference type="Pfam" id="PF00135"/>
    </source>
</evidence>
<evidence type="ECO:0000256" key="2">
    <source>
        <dbReference type="ARBA" id="ARBA00022801"/>
    </source>
</evidence>
<feature type="chain" id="PRO_5024512334" description="Carboxylic ester hydrolase" evidence="3">
    <location>
        <begin position="18"/>
        <end position="529"/>
    </location>
</feature>
<dbReference type="Gene3D" id="3.40.50.1820">
    <property type="entry name" value="alpha/beta hydrolase"/>
    <property type="match status" value="1"/>
</dbReference>
<keyword evidence="3" id="KW-0732">Signal</keyword>
<dbReference type="Pfam" id="PF00135">
    <property type="entry name" value="COesterase"/>
    <property type="match status" value="1"/>
</dbReference>
<comment type="similarity">
    <text evidence="1 3">Belongs to the type-B carboxylesterase/lipase family.</text>
</comment>
<proteinExistence type="inferred from homology"/>
<dbReference type="InterPro" id="IPR019826">
    <property type="entry name" value="Carboxylesterase_B_AS"/>
</dbReference>
<dbReference type="OrthoDB" id="408631at2759"/>